<dbReference type="Proteomes" id="UP000239089">
    <property type="component" value="Unassembled WGS sequence"/>
</dbReference>
<evidence type="ECO:0000313" key="2">
    <source>
        <dbReference type="Proteomes" id="UP000239089"/>
    </source>
</evidence>
<gene>
    <name evidence="1" type="ORF">CCR94_12655</name>
</gene>
<dbReference type="EMBL" id="NHSJ01000080">
    <property type="protein sequence ID" value="PPQ30380.1"/>
    <property type="molecule type" value="Genomic_DNA"/>
</dbReference>
<comment type="caution">
    <text evidence="1">The sequence shown here is derived from an EMBL/GenBank/DDBJ whole genome shotgun (WGS) entry which is preliminary data.</text>
</comment>
<protein>
    <submittedName>
        <fullName evidence="1">Uncharacterized protein</fullName>
    </submittedName>
</protein>
<organism evidence="1 2">
    <name type="scientific">Rhodoblastus sphagnicola</name>
    <dbReference type="NCBI Taxonomy" id="333368"/>
    <lineage>
        <taxon>Bacteria</taxon>
        <taxon>Pseudomonadati</taxon>
        <taxon>Pseudomonadota</taxon>
        <taxon>Alphaproteobacteria</taxon>
        <taxon>Hyphomicrobiales</taxon>
        <taxon>Rhodoblastaceae</taxon>
        <taxon>Rhodoblastus</taxon>
    </lineage>
</organism>
<evidence type="ECO:0000313" key="1">
    <source>
        <dbReference type="EMBL" id="PPQ30380.1"/>
    </source>
</evidence>
<accession>A0A2S6N6Z7</accession>
<keyword evidence="2" id="KW-1185">Reference proteome</keyword>
<proteinExistence type="predicted"/>
<reference evidence="1 2" key="1">
    <citation type="journal article" date="2018" name="Arch. Microbiol.">
        <title>New insights into the metabolic potential of the phototrophic purple bacterium Rhodopila globiformis DSM 161(T) from its draft genome sequence and evidence for a vanadium-dependent nitrogenase.</title>
        <authorList>
            <person name="Imhoff J.F."/>
            <person name="Rahn T."/>
            <person name="Kunzel S."/>
            <person name="Neulinger S.C."/>
        </authorList>
    </citation>
    <scope>NUCLEOTIDE SEQUENCE [LARGE SCALE GENOMIC DNA]</scope>
    <source>
        <strain evidence="1 2">DSM 16996</strain>
    </source>
</reference>
<sequence>MRGPTLAEDCGARRFWRARNSPVRAKEKIVARSGWRAVWPVYGVEPKRRERVEPPLQLPFPFILG</sequence>
<dbReference type="AlphaFoldDB" id="A0A2S6N6Z7"/>
<name>A0A2S6N6Z7_9HYPH</name>